<evidence type="ECO:0000256" key="1">
    <source>
        <dbReference type="ARBA" id="ARBA00006056"/>
    </source>
</evidence>
<dbReference type="InterPro" id="IPR003767">
    <property type="entry name" value="Malate/L-lactate_DH-like"/>
</dbReference>
<evidence type="ECO:0000256" key="2">
    <source>
        <dbReference type="ARBA" id="ARBA00023002"/>
    </source>
</evidence>
<dbReference type="Proteomes" id="UP000604117">
    <property type="component" value="Unassembled WGS sequence"/>
</dbReference>
<evidence type="ECO:0000313" key="3">
    <source>
        <dbReference type="EMBL" id="GIF72808.1"/>
    </source>
</evidence>
<dbReference type="RefSeq" id="WP_203712447.1">
    <property type="nucleotide sequence ID" value="NZ_BONE01000014.1"/>
</dbReference>
<evidence type="ECO:0000313" key="4">
    <source>
        <dbReference type="Proteomes" id="UP000604117"/>
    </source>
</evidence>
<sequence>MSDDDNGLAWSATPAPSIGDAHVISGADLTRVATAILGRAGAPAEIATTVARSLVDADLAGHDSHGVRRLVPYLAAVRAGHLKPAARPAVTAHAGATARVDGRRGFGQLAAHAAVDTALDLAGQQGCAVVAVGNANHVGRLGEYVERIATADAVGIALCNADPTVTPHGGRERRLGTNPLAWGAPRAAGRPPVVTDFATSAVAEGKLALSVVRGEQVPSGLLVGADGAPSTEPGDFYAGGALLPFGGHKGYALSVMIEIFGGLLSGAGISSLPGYDATNGTVFVAVDIARFLPVPEFRERTEQFCRLLADTSRAGADPVLAPGEKEATTRAARARDGIPLAAATWRALADLPGGPSVERSAR</sequence>
<dbReference type="EMBL" id="BONE01000014">
    <property type="protein sequence ID" value="GIF72808.1"/>
    <property type="molecule type" value="Genomic_DNA"/>
</dbReference>
<dbReference type="Gene3D" id="1.10.1530.10">
    <property type="match status" value="1"/>
</dbReference>
<dbReference type="Gene3D" id="3.30.1370.60">
    <property type="entry name" value="Hypothetical oxidoreductase yiak, domain 2"/>
    <property type="match status" value="1"/>
</dbReference>
<dbReference type="InterPro" id="IPR036111">
    <property type="entry name" value="Mal/L-sulfo/L-lacto_DH-like_sf"/>
</dbReference>
<dbReference type="PANTHER" id="PTHR11091">
    <property type="entry name" value="OXIDOREDUCTASE-RELATED"/>
    <property type="match status" value="1"/>
</dbReference>
<dbReference type="PANTHER" id="PTHR11091:SF0">
    <property type="entry name" value="MALATE DEHYDROGENASE"/>
    <property type="match status" value="1"/>
</dbReference>
<comment type="similarity">
    <text evidence="1">Belongs to the LDH2/MDH2 oxidoreductase family.</text>
</comment>
<keyword evidence="2" id="KW-0560">Oxidoreductase</keyword>
<reference evidence="3 4" key="1">
    <citation type="submission" date="2021-01" db="EMBL/GenBank/DDBJ databases">
        <title>Whole genome shotgun sequence of Asanoa siamensis NBRC 107932.</title>
        <authorList>
            <person name="Komaki H."/>
            <person name="Tamura T."/>
        </authorList>
    </citation>
    <scope>NUCLEOTIDE SEQUENCE [LARGE SCALE GENOMIC DNA]</scope>
    <source>
        <strain evidence="3 4">NBRC 107932</strain>
    </source>
</reference>
<dbReference type="InterPro" id="IPR043143">
    <property type="entry name" value="Mal/L-sulf/L-lact_DH-like_NADP"/>
</dbReference>
<name>A0ABQ4CNE2_9ACTN</name>
<dbReference type="SUPFAM" id="SSF89733">
    <property type="entry name" value="L-sulfolactate dehydrogenase-like"/>
    <property type="match status" value="1"/>
</dbReference>
<accession>A0ABQ4CNE2</accession>
<protein>
    <submittedName>
        <fullName evidence="3">Dehydrogenase</fullName>
    </submittedName>
</protein>
<keyword evidence="4" id="KW-1185">Reference proteome</keyword>
<proteinExistence type="inferred from homology"/>
<gene>
    <name evidence="3" type="ORF">Asi02nite_23260</name>
</gene>
<organism evidence="3 4">
    <name type="scientific">Asanoa siamensis</name>
    <dbReference type="NCBI Taxonomy" id="926357"/>
    <lineage>
        <taxon>Bacteria</taxon>
        <taxon>Bacillati</taxon>
        <taxon>Actinomycetota</taxon>
        <taxon>Actinomycetes</taxon>
        <taxon>Micromonosporales</taxon>
        <taxon>Micromonosporaceae</taxon>
        <taxon>Asanoa</taxon>
    </lineage>
</organism>
<dbReference type="Pfam" id="PF02615">
    <property type="entry name" value="Ldh_2"/>
    <property type="match status" value="1"/>
</dbReference>
<dbReference type="InterPro" id="IPR043144">
    <property type="entry name" value="Mal/L-sulf/L-lact_DH-like_ah"/>
</dbReference>
<comment type="caution">
    <text evidence="3">The sequence shown here is derived from an EMBL/GenBank/DDBJ whole genome shotgun (WGS) entry which is preliminary data.</text>
</comment>